<evidence type="ECO:0000259" key="1">
    <source>
        <dbReference type="SMART" id="SM00966"/>
    </source>
</evidence>
<accession>A0A284VNP4</accession>
<sequence>MPLTKVSHKFQVVIPKDIRELLGISKGDTLQVYKKDNEIIMKKIKTGEPLSLKDLKGLGKEIWKDVNVEEYIKKERDSW</sequence>
<dbReference type="Proteomes" id="UP000218615">
    <property type="component" value="Unassembled WGS sequence"/>
</dbReference>
<dbReference type="InterPro" id="IPR052975">
    <property type="entry name" value="Repressor-like_regulatory"/>
</dbReference>
<keyword evidence="3" id="KW-1185">Reference proteome</keyword>
<gene>
    <name evidence="2" type="ORF">MNV_210012</name>
</gene>
<dbReference type="EMBL" id="FZMP01000124">
    <property type="protein sequence ID" value="SNQ60905.1"/>
    <property type="molecule type" value="Genomic_DNA"/>
</dbReference>
<dbReference type="AlphaFoldDB" id="A0A284VNP4"/>
<reference evidence="3" key="1">
    <citation type="submission" date="2017-06" db="EMBL/GenBank/DDBJ databases">
        <authorList>
            <person name="Cremers G."/>
        </authorList>
    </citation>
    <scope>NUCLEOTIDE SEQUENCE [LARGE SCALE GENOMIC DNA]</scope>
</reference>
<protein>
    <submittedName>
        <fullName evidence="2">Transcriptional regulator, AbrB family</fullName>
    </submittedName>
</protein>
<dbReference type="InterPro" id="IPR037914">
    <property type="entry name" value="SpoVT-AbrB_sf"/>
</dbReference>
<organism evidence="2 3">
    <name type="scientific">Candidatus Methanoperedens nitratireducens</name>
    <dbReference type="NCBI Taxonomy" id="1392998"/>
    <lineage>
        <taxon>Archaea</taxon>
        <taxon>Methanobacteriati</taxon>
        <taxon>Methanobacteriota</taxon>
        <taxon>Stenosarchaea group</taxon>
        <taxon>Methanomicrobia</taxon>
        <taxon>Methanosarcinales</taxon>
        <taxon>ANME-2 cluster</taxon>
        <taxon>Candidatus Methanoperedentaceae</taxon>
        <taxon>Candidatus Methanoperedens</taxon>
    </lineage>
</organism>
<dbReference type="PANTHER" id="PTHR34860">
    <property type="entry name" value="REPRESSOR-LIKE PROTEIN SSO7C3"/>
    <property type="match status" value="1"/>
</dbReference>
<dbReference type="NCBIfam" id="TIGR01439">
    <property type="entry name" value="lp_hng_hel_AbrB"/>
    <property type="match status" value="1"/>
</dbReference>
<proteinExistence type="predicted"/>
<dbReference type="GO" id="GO:0003677">
    <property type="term" value="F:DNA binding"/>
    <property type="evidence" value="ECO:0007669"/>
    <property type="project" value="InterPro"/>
</dbReference>
<dbReference type="Pfam" id="PF04014">
    <property type="entry name" value="MazE_antitoxin"/>
    <property type="match status" value="1"/>
</dbReference>
<evidence type="ECO:0000313" key="3">
    <source>
        <dbReference type="Proteomes" id="UP000218615"/>
    </source>
</evidence>
<dbReference type="RefSeq" id="WP_096205434.1">
    <property type="nucleotide sequence ID" value="NZ_FZMP01000124.1"/>
</dbReference>
<dbReference type="Gene3D" id="2.10.260.10">
    <property type="match status" value="1"/>
</dbReference>
<dbReference type="InterPro" id="IPR007159">
    <property type="entry name" value="SpoVT-AbrB_dom"/>
</dbReference>
<name>A0A284VNP4_9EURY</name>
<dbReference type="SUPFAM" id="SSF89447">
    <property type="entry name" value="AbrB/MazE/MraZ-like"/>
    <property type="match status" value="1"/>
</dbReference>
<dbReference type="OrthoDB" id="30861at2157"/>
<dbReference type="PANTHER" id="PTHR34860:SF6">
    <property type="entry name" value="REPRESSOR-LIKE PROTEIN SSO7C3"/>
    <property type="match status" value="1"/>
</dbReference>
<feature type="domain" description="SpoVT-AbrB" evidence="1">
    <location>
        <begin position="4"/>
        <end position="49"/>
    </location>
</feature>
<evidence type="ECO:0000313" key="2">
    <source>
        <dbReference type="EMBL" id="SNQ60905.1"/>
    </source>
</evidence>
<dbReference type="SMART" id="SM00966">
    <property type="entry name" value="SpoVT_AbrB"/>
    <property type="match status" value="1"/>
</dbReference>